<dbReference type="Gene3D" id="1.25.40.660">
    <property type="entry name" value="Vacuolar protein sorting-associated protein 35, helical subcomplex Vps35-C"/>
    <property type="match status" value="1"/>
</dbReference>
<dbReference type="VEuPathDB" id="AmoebaDB:EHI8A_003160"/>
<dbReference type="Pfam" id="PF03635">
    <property type="entry name" value="Vps35"/>
    <property type="match status" value="1"/>
</dbReference>
<evidence type="ECO:0000256" key="3">
    <source>
        <dbReference type="ARBA" id="ARBA00022448"/>
    </source>
</evidence>
<dbReference type="VEuPathDB" id="AmoebaDB:EHI5A_005290"/>
<comment type="similarity">
    <text evidence="2">Belongs to the VPS35 family.</text>
</comment>
<sequence length="697" mass="79667">MSELSETINKIELKQMNIEMFIENEEDGIKSVSDLFDLLSDGYSIPRDYHLIYLMITKKVNPFIHYSKTLINPMQLYEKVQFQMKVLIRVYEMICVAKGIIQNKPEYQEELLEDLLEFSKCIYSPVKSLFIHHFMLDLISICEKKTDRSLYRFIITNTLEATKAVLRHDNSHRNKVEDIIEMCYPLKEVYEALINCQLISSESLLTEIIPLLLGEIVGASHDFSKPIVLSALMDSLPPTLLLEGLSSFVSSIQQLENDSAFSRLGELIKILTRTSVSASDFILLVKVIARYCEFIETDVFISLLQSLYQVARVSQSPLKFTLEVFSLISPIPTPLNSTSTTNLWNLLRQPIDSIELKHFIKNENFRIAVKKLPEDRVVPVAKKILENYSTKFIVESEEEMNNMLEVCGSLFNSTSEDAEKGLRMIHITSLKDPQIFKNIFNNLAEQAIGIKWQNDKSRLNWCIPPLVFALLKAGRIQESLRDFSSDLIIKYCDILKGIDAGKTVRIGSQAAVTLAEWKSMKYKDLLVICWEAYGDISNSIEQEKSLLAMIGIVNIINVGITEAIDLRTSVELKAIGLLKTVQKCELSCKCASLAGCTSKIRDDKHVFELLKNTAKMGSNVIQSIENIHLFVLILNYFMIHFTTNKEIPVELISKLILLIKNVIIQETDPQTYAFFMNTLLEIKIRKEFNPQYQQIQC</sequence>
<dbReference type="InterPro" id="IPR005378">
    <property type="entry name" value="Vps35"/>
</dbReference>
<keyword evidence="5" id="KW-0472">Membrane</keyword>
<dbReference type="VEuPathDB" id="AmoebaDB:EHI7A_001410"/>
<gene>
    <name evidence="6" type="ORF">CL6EHI_096520</name>
</gene>
<organism evidence="6 7">
    <name type="scientific">Entamoeba histolytica</name>
    <dbReference type="NCBI Taxonomy" id="5759"/>
    <lineage>
        <taxon>Eukaryota</taxon>
        <taxon>Amoebozoa</taxon>
        <taxon>Evosea</taxon>
        <taxon>Archamoebae</taxon>
        <taxon>Mastigamoebida</taxon>
        <taxon>Entamoebidae</taxon>
        <taxon>Entamoeba</taxon>
    </lineage>
</organism>
<dbReference type="AlphaFoldDB" id="A0A5K1VKZ9"/>
<dbReference type="PANTHER" id="PTHR11099:SF0">
    <property type="entry name" value="VACUOLAR PROTEIN SORTING-ASSOCIATED PROTEIN 35"/>
    <property type="match status" value="1"/>
</dbReference>
<dbReference type="GO" id="GO:0030906">
    <property type="term" value="C:retromer, cargo-selective complex"/>
    <property type="evidence" value="ECO:0007669"/>
    <property type="project" value="InterPro"/>
</dbReference>
<accession>A0A5K1VKZ9</accession>
<evidence type="ECO:0000313" key="6">
    <source>
        <dbReference type="EMBL" id="GAT93049.1"/>
    </source>
</evidence>
<name>A0A5K1VKZ9_ENTHI</name>
<comment type="caution">
    <text evidence="6">The sequence shown here is derived from an EMBL/GenBank/DDBJ whole genome shotgun (WGS) entry which is preliminary data.</text>
</comment>
<reference evidence="6 7" key="1">
    <citation type="submission" date="2016-05" db="EMBL/GenBank/DDBJ databases">
        <title>First whole genome sequencing of Entamoeba histolytica HM1:IMSS-clone-6.</title>
        <authorList>
            <person name="Mukherjee Avik.K."/>
            <person name="Izumyama S."/>
            <person name="Nakada-Tsukui K."/>
            <person name="Nozaki T."/>
        </authorList>
    </citation>
    <scope>NUCLEOTIDE SEQUENCE [LARGE SCALE GENOMIC DNA]</scope>
    <source>
        <strain evidence="6 7">HM1:IMSS clone 6</strain>
    </source>
</reference>
<dbReference type="InterPro" id="IPR042491">
    <property type="entry name" value="Vps35_C"/>
</dbReference>
<dbReference type="OMA" id="PRYQQIQ"/>
<dbReference type="GO" id="GO:0006886">
    <property type="term" value="P:intracellular protein transport"/>
    <property type="evidence" value="ECO:0007669"/>
    <property type="project" value="TreeGrafter"/>
</dbReference>
<protein>
    <submittedName>
        <fullName evidence="6">Vacuolar protein sorting-associated protein 35 putative</fullName>
    </submittedName>
</protein>
<evidence type="ECO:0000313" key="7">
    <source>
        <dbReference type="Proteomes" id="UP000078387"/>
    </source>
</evidence>
<evidence type="ECO:0000256" key="5">
    <source>
        <dbReference type="ARBA" id="ARBA00023136"/>
    </source>
</evidence>
<dbReference type="VEuPathDB" id="AmoebaDB:EHI_096520"/>
<comment type="subcellular location">
    <subcellularLocation>
        <location evidence="1">Membrane</location>
        <topology evidence="1">Peripheral membrane protein</topology>
    </subcellularLocation>
</comment>
<keyword evidence="4" id="KW-0653">Protein transport</keyword>
<dbReference type="FunFam" id="1.25.40.660:FF:000008">
    <property type="entry name" value="Vacuolar protein sorting protein 35-2, putative"/>
    <property type="match status" value="1"/>
</dbReference>
<dbReference type="VEuPathDB" id="AmoebaDB:KM1_003950"/>
<dbReference type="EMBL" id="BDEQ01000001">
    <property type="protein sequence ID" value="GAT93049.1"/>
    <property type="molecule type" value="Genomic_DNA"/>
</dbReference>
<keyword evidence="3" id="KW-0813">Transport</keyword>
<dbReference type="GO" id="GO:0042147">
    <property type="term" value="P:retrograde transport, endosome to Golgi"/>
    <property type="evidence" value="ECO:0007669"/>
    <property type="project" value="InterPro"/>
</dbReference>
<dbReference type="GO" id="GO:0005770">
    <property type="term" value="C:late endosome"/>
    <property type="evidence" value="ECO:0007669"/>
    <property type="project" value="TreeGrafter"/>
</dbReference>
<dbReference type="PANTHER" id="PTHR11099">
    <property type="entry name" value="VACUOLAR SORTING PROTEIN 35"/>
    <property type="match status" value="1"/>
</dbReference>
<evidence type="ECO:0000256" key="2">
    <source>
        <dbReference type="ARBA" id="ARBA00006536"/>
    </source>
</evidence>
<dbReference type="GO" id="GO:0005829">
    <property type="term" value="C:cytosol"/>
    <property type="evidence" value="ECO:0007669"/>
    <property type="project" value="GOC"/>
</dbReference>
<proteinExistence type="inferred from homology"/>
<evidence type="ECO:0000256" key="1">
    <source>
        <dbReference type="ARBA" id="ARBA00004170"/>
    </source>
</evidence>
<dbReference type="Proteomes" id="UP000078387">
    <property type="component" value="Unassembled WGS sequence"/>
</dbReference>
<evidence type="ECO:0000256" key="4">
    <source>
        <dbReference type="ARBA" id="ARBA00022927"/>
    </source>
</evidence>